<sequence>MHATDGKGVEYWNKTEQEEKLIAASGEWERKGTVWSAAAQKVHQEQLKHICKGCLTHHQQDIQSDGSWIEGSHKGWNGVQHVQPSSIVMLRGLLPDFVLCHNLCIVDCRDDKSSFITSTHGSHHISLMHGITTIHNKLKKLEPASKVETLPELPDIDSGEVFGLMKSDYSTTFNGLLLVKEELSDVEDEAARSLNFNNNKAINLALHASRAVIFDEWQIDPAMLEQLQMFSAAIKGL</sequence>
<reference evidence="1 2" key="1">
    <citation type="submission" date="2014-04" db="EMBL/GenBank/DDBJ databases">
        <authorList>
            <consortium name="DOE Joint Genome Institute"/>
            <person name="Kuo A."/>
            <person name="Kohler A."/>
            <person name="Jargeat P."/>
            <person name="Nagy L.G."/>
            <person name="Floudas D."/>
            <person name="Copeland A."/>
            <person name="Barry K.W."/>
            <person name="Cichocki N."/>
            <person name="Veneault-Fourrey C."/>
            <person name="LaButti K."/>
            <person name="Lindquist E.A."/>
            <person name="Lipzen A."/>
            <person name="Lundell T."/>
            <person name="Morin E."/>
            <person name="Murat C."/>
            <person name="Sun H."/>
            <person name="Tunlid A."/>
            <person name="Henrissat B."/>
            <person name="Grigoriev I.V."/>
            <person name="Hibbett D.S."/>
            <person name="Martin F."/>
            <person name="Nordberg H.P."/>
            <person name="Cantor M.N."/>
            <person name="Hua S.X."/>
        </authorList>
    </citation>
    <scope>NUCLEOTIDE SEQUENCE [LARGE SCALE GENOMIC DNA]</scope>
    <source>
        <strain evidence="1 2">Ve08.2h10</strain>
    </source>
</reference>
<dbReference type="OrthoDB" id="2638305at2759"/>
<name>A0A0D0DP94_9AGAM</name>
<dbReference type="EMBL" id="KN825957">
    <property type="protein sequence ID" value="KIK80690.1"/>
    <property type="molecule type" value="Genomic_DNA"/>
</dbReference>
<evidence type="ECO:0000313" key="2">
    <source>
        <dbReference type="Proteomes" id="UP000054538"/>
    </source>
</evidence>
<reference evidence="2" key="2">
    <citation type="submission" date="2015-01" db="EMBL/GenBank/DDBJ databases">
        <title>Evolutionary Origins and Diversification of the Mycorrhizal Mutualists.</title>
        <authorList>
            <consortium name="DOE Joint Genome Institute"/>
            <consortium name="Mycorrhizal Genomics Consortium"/>
            <person name="Kohler A."/>
            <person name="Kuo A."/>
            <person name="Nagy L.G."/>
            <person name="Floudas D."/>
            <person name="Copeland A."/>
            <person name="Barry K.W."/>
            <person name="Cichocki N."/>
            <person name="Veneault-Fourrey C."/>
            <person name="LaButti K."/>
            <person name="Lindquist E.A."/>
            <person name="Lipzen A."/>
            <person name="Lundell T."/>
            <person name="Morin E."/>
            <person name="Murat C."/>
            <person name="Riley R."/>
            <person name="Ohm R."/>
            <person name="Sun H."/>
            <person name="Tunlid A."/>
            <person name="Henrissat B."/>
            <person name="Grigoriev I.V."/>
            <person name="Hibbett D.S."/>
            <person name="Martin F."/>
        </authorList>
    </citation>
    <scope>NUCLEOTIDE SEQUENCE [LARGE SCALE GENOMIC DNA]</scope>
    <source>
        <strain evidence="2">Ve08.2h10</strain>
    </source>
</reference>
<accession>A0A0D0DP94</accession>
<evidence type="ECO:0000313" key="1">
    <source>
        <dbReference type="EMBL" id="KIK80690.1"/>
    </source>
</evidence>
<gene>
    <name evidence="1" type="ORF">PAXRUDRAFT_764767</name>
</gene>
<protein>
    <submittedName>
        <fullName evidence="1">Uncharacterized protein</fullName>
    </submittedName>
</protein>
<dbReference type="AlphaFoldDB" id="A0A0D0DP94"/>
<dbReference type="HOGENOM" id="CLU_060592_0_0_1"/>
<keyword evidence="2" id="KW-1185">Reference proteome</keyword>
<organism evidence="1 2">
    <name type="scientific">Paxillus rubicundulus Ve08.2h10</name>
    <dbReference type="NCBI Taxonomy" id="930991"/>
    <lineage>
        <taxon>Eukaryota</taxon>
        <taxon>Fungi</taxon>
        <taxon>Dikarya</taxon>
        <taxon>Basidiomycota</taxon>
        <taxon>Agaricomycotina</taxon>
        <taxon>Agaricomycetes</taxon>
        <taxon>Agaricomycetidae</taxon>
        <taxon>Boletales</taxon>
        <taxon>Paxilineae</taxon>
        <taxon>Paxillaceae</taxon>
        <taxon>Paxillus</taxon>
    </lineage>
</organism>
<dbReference type="InParanoid" id="A0A0D0DP94"/>
<proteinExistence type="predicted"/>
<dbReference type="Proteomes" id="UP000054538">
    <property type="component" value="Unassembled WGS sequence"/>
</dbReference>